<evidence type="ECO:0000259" key="10">
    <source>
        <dbReference type="Pfam" id="PF03104"/>
    </source>
</evidence>
<dbReference type="Pfam" id="PF00136">
    <property type="entry name" value="DNA_pol_B"/>
    <property type="match status" value="2"/>
</dbReference>
<dbReference type="Gene3D" id="3.30.342.10">
    <property type="entry name" value="DNA Polymerase, chain B, domain 1"/>
    <property type="match status" value="1"/>
</dbReference>
<dbReference type="InterPro" id="IPR043502">
    <property type="entry name" value="DNA/RNA_pol_sf"/>
</dbReference>
<dbReference type="PROSITE" id="PS00116">
    <property type="entry name" value="DNA_POLYMERASE_B"/>
    <property type="match status" value="1"/>
</dbReference>
<dbReference type="STRING" id="1348612.A0A397JK56"/>
<feature type="domain" description="DNA-directed DNA polymerase family B multifunctional" evidence="9">
    <location>
        <begin position="798"/>
        <end position="1111"/>
    </location>
</feature>
<keyword evidence="5 7" id="KW-0238">DNA-binding</keyword>
<evidence type="ECO:0000256" key="2">
    <source>
        <dbReference type="ARBA" id="ARBA00022679"/>
    </source>
</evidence>
<dbReference type="EMBL" id="PQFF01000070">
    <property type="protein sequence ID" value="RHZ84900.1"/>
    <property type="molecule type" value="Genomic_DNA"/>
</dbReference>
<dbReference type="Proteomes" id="UP000266861">
    <property type="component" value="Unassembled WGS sequence"/>
</dbReference>
<evidence type="ECO:0000313" key="12">
    <source>
        <dbReference type="Proteomes" id="UP000266861"/>
    </source>
</evidence>
<dbReference type="OrthoDB" id="2385012at2759"/>
<evidence type="ECO:0000256" key="6">
    <source>
        <dbReference type="ARBA" id="ARBA00049244"/>
    </source>
</evidence>
<dbReference type="Gene3D" id="1.10.132.60">
    <property type="entry name" value="DNA polymerase family B, C-terminal domain"/>
    <property type="match status" value="1"/>
</dbReference>
<dbReference type="EC" id="2.7.7.7" evidence="7"/>
<evidence type="ECO:0000256" key="4">
    <source>
        <dbReference type="ARBA" id="ARBA00022932"/>
    </source>
</evidence>
<dbReference type="GO" id="GO:0006261">
    <property type="term" value="P:DNA-templated DNA replication"/>
    <property type="evidence" value="ECO:0007669"/>
    <property type="project" value="TreeGrafter"/>
</dbReference>
<dbReference type="GO" id="GO:0003677">
    <property type="term" value="F:DNA binding"/>
    <property type="evidence" value="ECO:0007669"/>
    <property type="project" value="UniProtKB-KW"/>
</dbReference>
<dbReference type="PANTHER" id="PTHR10322:SF23">
    <property type="entry name" value="DNA POLYMERASE DELTA CATALYTIC SUBUNIT"/>
    <property type="match status" value="1"/>
</dbReference>
<dbReference type="Gene3D" id="3.90.1600.10">
    <property type="entry name" value="Palm domain of DNA polymerase"/>
    <property type="match status" value="1"/>
</dbReference>
<feature type="compositionally biased region" description="Low complexity" evidence="8">
    <location>
        <begin position="28"/>
        <end position="43"/>
    </location>
</feature>
<protein>
    <recommendedName>
        <fullName evidence="7">DNA polymerase</fullName>
        <ecNumber evidence="7">2.7.7.7</ecNumber>
    </recommendedName>
</protein>
<proteinExistence type="inferred from homology"/>
<dbReference type="InterPro" id="IPR012337">
    <property type="entry name" value="RNaseH-like_sf"/>
</dbReference>
<evidence type="ECO:0000256" key="8">
    <source>
        <dbReference type="SAM" id="MobiDB-lite"/>
    </source>
</evidence>
<dbReference type="InterPro" id="IPR006134">
    <property type="entry name" value="DNA-dir_DNA_pol_B_multi_dom"/>
</dbReference>
<comment type="catalytic activity">
    <reaction evidence="6 7">
        <text>DNA(n) + a 2'-deoxyribonucleoside 5'-triphosphate = DNA(n+1) + diphosphate</text>
        <dbReference type="Rhea" id="RHEA:22508"/>
        <dbReference type="Rhea" id="RHEA-COMP:17339"/>
        <dbReference type="Rhea" id="RHEA-COMP:17340"/>
        <dbReference type="ChEBI" id="CHEBI:33019"/>
        <dbReference type="ChEBI" id="CHEBI:61560"/>
        <dbReference type="ChEBI" id="CHEBI:173112"/>
        <dbReference type="EC" id="2.7.7.7"/>
    </reaction>
</comment>
<keyword evidence="2 7" id="KW-0808">Transferase</keyword>
<feature type="region of interest" description="Disordered" evidence="8">
    <location>
        <begin position="1"/>
        <end position="63"/>
    </location>
</feature>
<keyword evidence="4 7" id="KW-0239">DNA-directed DNA polymerase</keyword>
<dbReference type="InterPro" id="IPR006133">
    <property type="entry name" value="DNA-dir_DNA_pol_B_exonuc"/>
</dbReference>
<dbReference type="Gene3D" id="3.30.420.10">
    <property type="entry name" value="Ribonuclease H-like superfamily/Ribonuclease H"/>
    <property type="match status" value="1"/>
</dbReference>
<dbReference type="SUPFAM" id="SSF56672">
    <property type="entry name" value="DNA/RNA polymerases"/>
    <property type="match status" value="1"/>
</dbReference>
<organism evidence="11 12">
    <name type="scientific">Diversispora epigaea</name>
    <dbReference type="NCBI Taxonomy" id="1348612"/>
    <lineage>
        <taxon>Eukaryota</taxon>
        <taxon>Fungi</taxon>
        <taxon>Fungi incertae sedis</taxon>
        <taxon>Mucoromycota</taxon>
        <taxon>Glomeromycotina</taxon>
        <taxon>Glomeromycetes</taxon>
        <taxon>Diversisporales</taxon>
        <taxon>Diversisporaceae</taxon>
        <taxon>Diversispora</taxon>
    </lineage>
</organism>
<dbReference type="Pfam" id="PF03104">
    <property type="entry name" value="DNA_pol_B_exo1"/>
    <property type="match status" value="1"/>
</dbReference>
<dbReference type="PANTHER" id="PTHR10322">
    <property type="entry name" value="DNA POLYMERASE CATALYTIC SUBUNIT"/>
    <property type="match status" value="1"/>
</dbReference>
<dbReference type="InterPro" id="IPR006172">
    <property type="entry name" value="DNA-dir_DNA_pol_B"/>
</dbReference>
<keyword evidence="7" id="KW-0235">DNA replication</keyword>
<keyword evidence="12" id="KW-1185">Reference proteome</keyword>
<dbReference type="PRINTS" id="PR00106">
    <property type="entry name" value="DNAPOLB"/>
</dbReference>
<feature type="domain" description="DNA-directed DNA polymerase family B multifunctional" evidence="9">
    <location>
        <begin position="647"/>
        <end position="766"/>
    </location>
</feature>
<dbReference type="GO" id="GO:0000166">
    <property type="term" value="F:nucleotide binding"/>
    <property type="evidence" value="ECO:0007669"/>
    <property type="project" value="InterPro"/>
</dbReference>
<comment type="caution">
    <text evidence="11">The sequence shown here is derived from an EMBL/GenBank/DDBJ whole genome shotgun (WGS) entry which is preliminary data.</text>
</comment>
<dbReference type="SMART" id="SM00486">
    <property type="entry name" value="POLBc"/>
    <property type="match status" value="1"/>
</dbReference>
<evidence type="ECO:0000256" key="7">
    <source>
        <dbReference type="RuleBase" id="RU000442"/>
    </source>
</evidence>
<evidence type="ECO:0000256" key="5">
    <source>
        <dbReference type="ARBA" id="ARBA00023125"/>
    </source>
</evidence>
<comment type="similarity">
    <text evidence="1 7">Belongs to the DNA polymerase type-B family.</text>
</comment>
<feature type="domain" description="DNA-directed DNA polymerase family B exonuclease" evidence="10">
    <location>
        <begin position="264"/>
        <end position="439"/>
    </location>
</feature>
<reference evidence="11 12" key="1">
    <citation type="submission" date="2018-08" db="EMBL/GenBank/DDBJ databases">
        <title>Genome and evolution of the arbuscular mycorrhizal fungus Diversispora epigaea (formerly Glomus versiforme) and its bacterial endosymbionts.</title>
        <authorList>
            <person name="Sun X."/>
            <person name="Fei Z."/>
            <person name="Harrison M."/>
        </authorList>
    </citation>
    <scope>NUCLEOTIDE SEQUENCE [LARGE SCALE GENOMIC DNA]</scope>
    <source>
        <strain evidence="11 12">IT104</strain>
    </source>
</reference>
<keyword evidence="3 7" id="KW-0548">Nucleotidyltransferase</keyword>
<gene>
    <name evidence="11" type="ORF">Glove_74g146</name>
</gene>
<dbReference type="InterPro" id="IPR036397">
    <property type="entry name" value="RNaseH_sf"/>
</dbReference>
<evidence type="ECO:0000256" key="3">
    <source>
        <dbReference type="ARBA" id="ARBA00022695"/>
    </source>
</evidence>
<dbReference type="GO" id="GO:0003887">
    <property type="term" value="F:DNA-directed DNA polymerase activity"/>
    <property type="evidence" value="ECO:0007669"/>
    <property type="project" value="UniProtKB-KW"/>
</dbReference>
<dbReference type="SUPFAM" id="SSF53098">
    <property type="entry name" value="Ribonuclease H-like"/>
    <property type="match status" value="1"/>
</dbReference>
<sequence length="1353" mass="156184">MSTQSERDTPTVPAYTEESEKQCEETYTPESPENSENFEPETPAQTTELEPKPSPETDFEEEPDYEENGAFYHRGGNALPQLQISENGKSEQLLQYIFHYFGDDYLKGILSRDGLVAKYDDGLTAILEQALAKGEDIPFMAVDVKESTEKVKGLSCYVLRLYGPLINGQKAVVTIKGIRVFFDILVPDGEAPNTFEAKIRNILSDAIGIYKIEHVKAFPLLGYNANKKPYLRIFTTTTEERKNAMKSIRKNKYSTASDDTSAYYRKVAREYGFSLSGWSMINNYTYNKNSKFCSHAFHVSAKNFHPVEDPTSLNTRFPISAFIRDRTLVLTWDIETYSTRKLAQPPRASYKEDNVFMICMTLHWKDDAKALQKICLVDIETSPDPDRITIICGNQINLLKAFALCLQTFTPDIQLGFSDSDYDWPFIIEKAKNLNILEWMWKRISGGLYRENVEEILRYDYYGEIGETSKNGFYSKPQTYIQKNDDDDDYYEEEEFKRKAIEIKIDGDQNFESTFLKIPGCVPIDVRVSFKKLYPRSEVGKHSSLNFYLQECGLVGKVDMPIPTMNKIYETANVEGMRKVAEYCVKDALSCQELMVAHNVINEYREVASIAHISLFDSHYRANGMKVRNLLGGYAFKCDVVFSTRVCKNIEKGKYRGAYVFPPEKGIESKRPVTGLDFASLYPSLMMAYNLSPEKIILNREDADIVRAKGCDLYEIEFPFNKRILNAWCVRHNNQSEKKGLYPVVLVDLLNKRLELKSKLNILGEKKQRLGKLKSSIEKKGKNVPDSLNSEYSSICFDYNCLDSKQKAIKVFMNTFYGEAGNSKSPFFLRVLAGGVTTAGQYIIKLVAEYVTKKGFGIKYGDTDSLYLTSPDKYYKECDPAYNNGKGVISKLEYWTKMVEITMEVMKKLRDDVNTFLKLRTGSNHLRMAYEEVLFPVCFTGKKKYFGIEHKDKPNFGSTENLFIKGIDTVKQGKSQLFRTIGDRIMKGAMNINNTRSLHEIVENVLNEAITNPNQWNFDQFIETVAWKPDKNNIRVQHFIKRMRKKYENKIPDPGERFSYVVVQLDKVFDLAGMKLKPGKADQMEFIDVAKEQGKNIDLCHYFENTIKALCARFIMYDKKYEPPSTDKIMKITDLDEKYKQIDSYAQERAKKWFESYIKEVNVINGIDSKMISNRGYAYRRAYKEAVKEARVMLSKKIGNIYEALQGDCINYEHFICGDSISEIWENLVKYIETIKREELDIKKPKRIEILISPDIEGSICSNLMKHIDSVKKIAMEYNPFFHKLVYHMRYKEHIKIPDKIGTFETMRKIEMIIDQPTLPYISEADRLILESFQKTWNESVNIFYTSCEVKMC</sequence>
<dbReference type="InterPro" id="IPR017964">
    <property type="entry name" value="DNA-dir_DNA_pol_B_CS"/>
</dbReference>
<dbReference type="InterPro" id="IPR050240">
    <property type="entry name" value="DNA_pol_type-B"/>
</dbReference>
<accession>A0A397JK56</accession>
<evidence type="ECO:0000313" key="11">
    <source>
        <dbReference type="EMBL" id="RHZ84900.1"/>
    </source>
</evidence>
<evidence type="ECO:0000256" key="1">
    <source>
        <dbReference type="ARBA" id="ARBA00005755"/>
    </source>
</evidence>
<dbReference type="InterPro" id="IPR023211">
    <property type="entry name" value="DNA_pol_palm_dom_sf"/>
</dbReference>
<evidence type="ECO:0000259" key="9">
    <source>
        <dbReference type="Pfam" id="PF00136"/>
    </source>
</evidence>
<name>A0A397JK56_9GLOM</name>
<dbReference type="InterPro" id="IPR042087">
    <property type="entry name" value="DNA_pol_B_thumb"/>
</dbReference>